<dbReference type="Proteomes" id="UP000196053">
    <property type="component" value="Chromosome I"/>
</dbReference>
<evidence type="ECO:0000313" key="2">
    <source>
        <dbReference type="Proteomes" id="UP000196053"/>
    </source>
</evidence>
<dbReference type="AlphaFoldDB" id="A0A0K8J7B2"/>
<reference evidence="2" key="1">
    <citation type="submission" date="2015-09" db="EMBL/GenBank/DDBJ databases">
        <authorList>
            <person name="Wibberg D."/>
        </authorList>
    </citation>
    <scope>NUCLEOTIDE SEQUENCE [LARGE SCALE GENOMIC DNA]</scope>
    <source>
        <strain evidence="2">SD1D</strain>
    </source>
</reference>
<keyword evidence="2" id="KW-1185">Reference proteome</keyword>
<evidence type="ECO:0000313" key="1">
    <source>
        <dbReference type="EMBL" id="CUH93218.1"/>
    </source>
</evidence>
<protein>
    <submittedName>
        <fullName evidence="1">Uncharacterized protein</fullName>
    </submittedName>
</protein>
<dbReference type="RefSeq" id="WP_058258482.1">
    <property type="nucleotide sequence ID" value="NZ_DUPS01000069.1"/>
</dbReference>
<dbReference type="OrthoDB" id="2085859at2"/>
<name>A0A0K8J7B2_9FIRM</name>
<proteinExistence type="predicted"/>
<accession>A0A0K8J7B2</accession>
<sequence length="102" mass="11852">MIKWASKLYIGDKMKKKKDKTITAINNRNITFNVYCIAIASQPGNLFDIMEANELLFPYYQKRDIRIVGLAKGRDEAISLVEDMIMEVYNETGAFNVREYFT</sequence>
<gene>
    <name evidence="1" type="ORF">SD1D_1673</name>
</gene>
<dbReference type="EMBL" id="LN879430">
    <property type="protein sequence ID" value="CUH93218.1"/>
    <property type="molecule type" value="Genomic_DNA"/>
</dbReference>
<dbReference type="KEGG" id="hsd:SD1D_1673"/>
<organism evidence="1 2">
    <name type="scientific">Herbinix luporum</name>
    <dbReference type="NCBI Taxonomy" id="1679721"/>
    <lineage>
        <taxon>Bacteria</taxon>
        <taxon>Bacillati</taxon>
        <taxon>Bacillota</taxon>
        <taxon>Clostridia</taxon>
        <taxon>Lachnospirales</taxon>
        <taxon>Lachnospiraceae</taxon>
        <taxon>Herbinix</taxon>
    </lineage>
</organism>